<dbReference type="Gene3D" id="3.40.50.12760">
    <property type="match status" value="2"/>
</dbReference>
<feature type="compositionally biased region" description="Low complexity" evidence="2">
    <location>
        <begin position="46"/>
        <end position="55"/>
    </location>
</feature>
<dbReference type="InterPro" id="IPR025786">
    <property type="entry name" value="Mononega_L_MeTrfase"/>
</dbReference>
<comment type="function">
    <text evidence="1">S-adenosyl-L-methionine-dependent methyltransferase that mediates RNA cap1 2'-O-ribose methylation to the 5'-cap structure of RNAs. Methylates the ribose of the first nucleotide of a m(7)GpppG-capped mRNA to produce m(7)GpppNmp (cap1).</text>
</comment>
<evidence type="ECO:0000256" key="2">
    <source>
        <dbReference type="SAM" id="MobiDB-lite"/>
    </source>
</evidence>
<dbReference type="InterPro" id="IPR050851">
    <property type="entry name" value="mRNA_Cap_2O-Ribose_MeTrfase"/>
</dbReference>
<dbReference type="Proteomes" id="UP000279833">
    <property type="component" value="Unassembled WGS sequence"/>
</dbReference>
<dbReference type="PANTHER" id="PTHR16121:SF0">
    <property type="entry name" value="CAP-SPECIFIC MRNA (NUCLEOSIDE-2'-O-)-METHYLTRANSFERASE 1"/>
    <property type="match status" value="1"/>
</dbReference>
<feature type="region of interest" description="Disordered" evidence="2">
    <location>
        <begin position="41"/>
        <end position="79"/>
    </location>
</feature>
<gene>
    <name evidence="5" type="ORF">SCUD_LOCUS20108</name>
</gene>
<dbReference type="EMBL" id="UZAK01043670">
    <property type="protein sequence ID" value="VDP71212.1"/>
    <property type="molecule type" value="Genomic_DNA"/>
</dbReference>
<proteinExistence type="predicted"/>
<evidence type="ECO:0000313" key="5">
    <source>
        <dbReference type="EMBL" id="VDP71212.1"/>
    </source>
</evidence>
<dbReference type="GO" id="GO:0005737">
    <property type="term" value="C:cytoplasm"/>
    <property type="evidence" value="ECO:0007669"/>
    <property type="project" value="TreeGrafter"/>
</dbReference>
<protein>
    <recommendedName>
        <fullName evidence="1">Cap-specific mRNA (nucleoside-2'-O-)-methyltransferase 1</fullName>
        <ecNumber evidence="1">2.1.1.57</ecNumber>
    </recommendedName>
    <alternativeName>
        <fullName evidence="1">Cap1 2'O-ribose methyltransferase 1</fullName>
    </alternativeName>
</protein>
<evidence type="ECO:0000256" key="1">
    <source>
        <dbReference type="RuleBase" id="RU368012"/>
    </source>
</evidence>
<evidence type="ECO:0000256" key="3">
    <source>
        <dbReference type="SAM" id="Phobius"/>
    </source>
</evidence>
<keyword evidence="6" id="KW-1185">Reference proteome</keyword>
<reference evidence="5 6" key="2">
    <citation type="submission" date="2018-11" db="EMBL/GenBank/DDBJ databases">
        <authorList>
            <consortium name="Pathogen Informatics"/>
        </authorList>
    </citation>
    <scope>NUCLEOTIDE SEQUENCE [LARGE SCALE GENOMIC DNA]</scope>
    <source>
        <strain evidence="5">Dakar</strain>
        <strain evidence="6">Dakar, Senegal</strain>
    </source>
</reference>
<dbReference type="STRING" id="6186.A0A183KYG1"/>
<feature type="transmembrane region" description="Helical" evidence="3">
    <location>
        <begin position="235"/>
        <end position="256"/>
    </location>
</feature>
<keyword evidence="1" id="KW-0539">Nucleus</keyword>
<sequence length="270" mass="30839">MGYLFEEIFIVKPVTSRPANSERYLVCKNLRSSLNTMAGCVPAPKSSSSSMTSHSDSTDQKSSFRQKTRKFPGQQQQTTTTNGIVVDDVEASKKFGILTDMKQSGSLGLVINHFLQVNEKLNQIKTNQSVSSSSSINPKLDVLRICHTEIIEQDEKFMQFIQGMNEDFAKHQCIALSKLLAFSQDHSLTEKRQDELYRTCLEKWKIPLTERRSVPWPLLSTNRSPIIRRLLGVSYYWTVYICSDLFFLQFLAFTILTSVMMNHIPIHITL</sequence>
<dbReference type="GO" id="GO:0006370">
    <property type="term" value="P:7-methylguanosine mRNA capping"/>
    <property type="evidence" value="ECO:0007669"/>
    <property type="project" value="UniProtKB-UniRule"/>
</dbReference>
<comment type="catalytic activity">
    <reaction evidence="1">
        <text>a 5'-end (N(7)-methyl 5'-triphosphoguanosine)-ribonucleoside in mRNA + S-adenosyl-L-methionine = a 5'-end (N(7)-methyl 5'-triphosphoguanosine)-(2'-O-methyl-ribonucleoside) in mRNA + S-adenosyl-L-homocysteine + H(+)</text>
        <dbReference type="Rhea" id="RHEA:67020"/>
        <dbReference type="Rhea" id="RHEA-COMP:17167"/>
        <dbReference type="Rhea" id="RHEA-COMP:17168"/>
        <dbReference type="ChEBI" id="CHEBI:15378"/>
        <dbReference type="ChEBI" id="CHEBI:57856"/>
        <dbReference type="ChEBI" id="CHEBI:59789"/>
        <dbReference type="ChEBI" id="CHEBI:156461"/>
        <dbReference type="ChEBI" id="CHEBI:167609"/>
        <dbReference type="EC" id="2.1.1.57"/>
    </reaction>
</comment>
<organism evidence="7">
    <name type="scientific">Schistosoma curassoni</name>
    <dbReference type="NCBI Taxonomy" id="6186"/>
    <lineage>
        <taxon>Eukaryota</taxon>
        <taxon>Metazoa</taxon>
        <taxon>Spiralia</taxon>
        <taxon>Lophotrochozoa</taxon>
        <taxon>Platyhelminthes</taxon>
        <taxon>Trematoda</taxon>
        <taxon>Digenea</taxon>
        <taxon>Strigeidida</taxon>
        <taxon>Schistosomatoidea</taxon>
        <taxon>Schistosomatidae</taxon>
        <taxon>Schistosoma</taxon>
    </lineage>
</organism>
<keyword evidence="1" id="KW-0489">Methyltransferase</keyword>
<dbReference type="GO" id="GO:0032259">
    <property type="term" value="P:methylation"/>
    <property type="evidence" value="ECO:0007669"/>
    <property type="project" value="UniProtKB-KW"/>
</dbReference>
<dbReference type="WBParaSite" id="SCUD_0002011101-mRNA-1">
    <property type="protein sequence ID" value="SCUD_0002011101-mRNA-1"/>
    <property type="gene ID" value="SCUD_0002011101"/>
</dbReference>
<keyword evidence="3" id="KW-0472">Membrane</keyword>
<accession>A0A183KYG1</accession>
<comment type="subcellular location">
    <subcellularLocation>
        <location evidence="1">Nucleus</location>
    </subcellularLocation>
</comment>
<keyword evidence="3" id="KW-0812">Transmembrane</keyword>
<evidence type="ECO:0000259" key="4">
    <source>
        <dbReference type="PROSITE" id="PS51590"/>
    </source>
</evidence>
<dbReference type="GO" id="GO:0004483">
    <property type="term" value="F:methyltransferase cap1 activity"/>
    <property type="evidence" value="ECO:0007669"/>
    <property type="project" value="UniProtKB-UniRule"/>
</dbReference>
<dbReference type="GO" id="GO:0016556">
    <property type="term" value="P:mRNA modification"/>
    <property type="evidence" value="ECO:0007669"/>
    <property type="project" value="UniProtKB-UniRule"/>
</dbReference>
<keyword evidence="1" id="KW-0506">mRNA capping</keyword>
<keyword evidence="1" id="KW-0949">S-adenosyl-L-methionine</keyword>
<evidence type="ECO:0000313" key="7">
    <source>
        <dbReference type="WBParaSite" id="SCUD_0002011101-mRNA-1"/>
    </source>
</evidence>
<name>A0A183KYG1_9TREM</name>
<dbReference type="EC" id="2.1.1.57" evidence="1"/>
<dbReference type="PANTHER" id="PTHR16121">
    <property type="entry name" value="CAP-SPECIFIC MRNA (NUCLEOSIDE-2'-O-)-METHYLTRANSFERASE 1-RELATED"/>
    <property type="match status" value="1"/>
</dbReference>
<feature type="domain" description="Mononegavirus-type SAM-dependent 2'-O-MTase" evidence="4">
    <location>
        <begin position="1"/>
        <end position="26"/>
    </location>
</feature>
<dbReference type="AlphaFoldDB" id="A0A183KYG1"/>
<keyword evidence="1" id="KW-0507">mRNA processing</keyword>
<dbReference type="GO" id="GO:0003676">
    <property type="term" value="F:nucleic acid binding"/>
    <property type="evidence" value="ECO:0007669"/>
    <property type="project" value="UniProtKB-UniRule"/>
</dbReference>
<dbReference type="GO" id="GO:0005634">
    <property type="term" value="C:nucleus"/>
    <property type="evidence" value="ECO:0007669"/>
    <property type="project" value="UniProtKB-SubCell"/>
</dbReference>
<keyword evidence="1" id="KW-0808">Transferase</keyword>
<evidence type="ECO:0000313" key="6">
    <source>
        <dbReference type="Proteomes" id="UP000279833"/>
    </source>
</evidence>
<dbReference type="PROSITE" id="PS51590">
    <property type="entry name" value="SAM_MT_MNV_L"/>
    <property type="match status" value="1"/>
</dbReference>
<keyword evidence="3" id="KW-1133">Transmembrane helix</keyword>
<reference evidence="7" key="1">
    <citation type="submission" date="2016-06" db="UniProtKB">
        <authorList>
            <consortium name="WormBaseParasite"/>
        </authorList>
    </citation>
    <scope>IDENTIFICATION</scope>
</reference>